<evidence type="ECO:0000313" key="2">
    <source>
        <dbReference type="EMBL" id="MFD1736736.1"/>
    </source>
</evidence>
<organism evidence="2 3">
    <name type="scientific">Bacillus salitolerans</name>
    <dbReference type="NCBI Taxonomy" id="1437434"/>
    <lineage>
        <taxon>Bacteria</taxon>
        <taxon>Bacillati</taxon>
        <taxon>Bacillota</taxon>
        <taxon>Bacilli</taxon>
        <taxon>Bacillales</taxon>
        <taxon>Bacillaceae</taxon>
        <taxon>Bacillus</taxon>
    </lineage>
</organism>
<evidence type="ECO:0000313" key="3">
    <source>
        <dbReference type="Proteomes" id="UP001597214"/>
    </source>
</evidence>
<comment type="caution">
    <text evidence="2">The sequence shown here is derived from an EMBL/GenBank/DDBJ whole genome shotgun (WGS) entry which is preliminary data.</text>
</comment>
<reference evidence="3" key="1">
    <citation type="journal article" date="2019" name="Int. J. Syst. Evol. Microbiol.">
        <title>The Global Catalogue of Microorganisms (GCM) 10K type strain sequencing project: providing services to taxonomists for standard genome sequencing and annotation.</title>
        <authorList>
            <consortium name="The Broad Institute Genomics Platform"/>
            <consortium name="The Broad Institute Genome Sequencing Center for Infectious Disease"/>
            <person name="Wu L."/>
            <person name="Ma J."/>
        </authorList>
    </citation>
    <scope>NUCLEOTIDE SEQUENCE [LARGE SCALE GENOMIC DNA]</scope>
    <source>
        <strain evidence="3">CCUG 49339</strain>
    </source>
</reference>
<keyword evidence="1" id="KW-0472">Membrane</keyword>
<keyword evidence="3" id="KW-1185">Reference proteome</keyword>
<dbReference type="InterPro" id="IPR010897">
    <property type="entry name" value="Spore_II_P"/>
</dbReference>
<protein>
    <submittedName>
        <fullName evidence="2">Stage II sporulation protein P</fullName>
    </submittedName>
</protein>
<feature type="transmembrane region" description="Helical" evidence="1">
    <location>
        <begin position="12"/>
        <end position="34"/>
    </location>
</feature>
<proteinExistence type="predicted"/>
<name>A0ABW4LQH3_9BACI</name>
<dbReference type="EMBL" id="JBHUEM010000011">
    <property type="protein sequence ID" value="MFD1736736.1"/>
    <property type="molecule type" value="Genomic_DNA"/>
</dbReference>
<gene>
    <name evidence="2" type="primary">spoIIP</name>
    <name evidence="2" type="ORF">ACFSCX_09170</name>
</gene>
<accession>A0ABW4LQH3</accession>
<dbReference type="Proteomes" id="UP001597214">
    <property type="component" value="Unassembled WGS sequence"/>
</dbReference>
<dbReference type="NCBIfam" id="TIGR02867">
    <property type="entry name" value="spore_II_P"/>
    <property type="match status" value="1"/>
</dbReference>
<dbReference type="Pfam" id="PF07454">
    <property type="entry name" value="SpoIIP"/>
    <property type="match status" value="1"/>
</dbReference>
<keyword evidence="1" id="KW-1133">Transmembrane helix</keyword>
<dbReference type="RefSeq" id="WP_377927904.1">
    <property type="nucleotide sequence ID" value="NZ_JBHUEM010000011.1"/>
</dbReference>
<sequence length="336" mass="38884">MTIRNNKILKNLLYLCSFLLLMLIIYITLLKITYSNLNPERDIQSHNKYNNIQADDDKKSNKMIDDKLSKQHDEQVHPASIEVTPRLDTLKNNKPLLIDRNKIKSIDKQIKSPVINEGKFHSTFGKEVIFIYFTHNRESFLPYFPKDTTPDEAYHSEINISLVGERLQHSLRLNGIWSTVFNNDIFTILDILNLDFSHSYAISREMVKKEKKSNKSLVLFFDLHRDSLTREYTTTSINGNDYAKLLFVIGNGHTNYKENLAFANELHELINMKYPGLSKGVMIKDTTQGNGVYNQDLSPGSVIIEIGGVENSFEELFRSADVLGYIVGEYYWENYH</sequence>
<keyword evidence="1" id="KW-0812">Transmembrane</keyword>
<evidence type="ECO:0000256" key="1">
    <source>
        <dbReference type="SAM" id="Phobius"/>
    </source>
</evidence>